<dbReference type="OrthoDB" id="9815326at2"/>
<keyword evidence="1" id="KW-0378">Hydrolase</keyword>
<organism evidence="1 2">
    <name type="scientific">Methylovulum psychrotolerans</name>
    <dbReference type="NCBI Taxonomy" id="1704499"/>
    <lineage>
        <taxon>Bacteria</taxon>
        <taxon>Pseudomonadati</taxon>
        <taxon>Pseudomonadota</taxon>
        <taxon>Gammaproteobacteria</taxon>
        <taxon>Methylococcales</taxon>
        <taxon>Methylococcaceae</taxon>
        <taxon>Methylovulum</taxon>
    </lineage>
</organism>
<dbReference type="EMBL" id="CP022129">
    <property type="protein sequence ID" value="ASF48660.1"/>
    <property type="molecule type" value="Genomic_DNA"/>
</dbReference>
<dbReference type="KEGG" id="mpsy:CEK71_06265"/>
<keyword evidence="2" id="KW-1185">Reference proteome</keyword>
<sequence>MDKSVTDCISQGFVVTCEHGGNLIPLPYQDFFHSYQAQLATHCGFDFGALLMAKELATALSAPLVAATVSRLLVDLNRSVGHPRLHAEVIRRLSVAARQEILQHYYQPYREQVERLVRQGIAYHGLVIHVSSHSFTPELNGKIRTADIGLLYDPARPGEADLCGRWQFALKRCAPDLKVRRNYPYLGKGDGLTSWLRQQMPPGTYLGIELEINQKHVIRAGQAWPNLRKVLIESLGQTLVSQCYGTSS</sequence>
<dbReference type="Pfam" id="PF05013">
    <property type="entry name" value="FGase"/>
    <property type="match status" value="1"/>
</dbReference>
<gene>
    <name evidence="1" type="ORF">CEK71_06265</name>
</gene>
<dbReference type="Proteomes" id="UP000197019">
    <property type="component" value="Chromosome"/>
</dbReference>
<dbReference type="InterPro" id="IPR007709">
    <property type="entry name" value="N-FG_amidohydro"/>
</dbReference>
<dbReference type="SUPFAM" id="SSF53187">
    <property type="entry name" value="Zn-dependent exopeptidases"/>
    <property type="match status" value="1"/>
</dbReference>
<dbReference type="GO" id="GO:0016787">
    <property type="term" value="F:hydrolase activity"/>
    <property type="evidence" value="ECO:0007669"/>
    <property type="project" value="UniProtKB-KW"/>
</dbReference>
<name>A0A1Z4C571_9GAMM</name>
<protein>
    <submittedName>
        <fullName evidence="1">N-formylglutamate amidohydrolase</fullName>
    </submittedName>
</protein>
<dbReference type="AlphaFoldDB" id="A0A1Z4C571"/>
<proteinExistence type="predicted"/>
<dbReference type="Gene3D" id="3.40.630.40">
    <property type="entry name" value="Zn-dependent exopeptidases"/>
    <property type="match status" value="1"/>
</dbReference>
<reference evidence="1 2" key="1">
    <citation type="submission" date="2017-06" db="EMBL/GenBank/DDBJ databases">
        <title>Genome Sequencing of the methanotroph Methylovulum psychrotolerants str. HV10-M2 isolated from a high-altitude environment.</title>
        <authorList>
            <person name="Mateos-Rivera A."/>
        </authorList>
    </citation>
    <scope>NUCLEOTIDE SEQUENCE [LARGE SCALE GENOMIC DNA]</scope>
    <source>
        <strain evidence="1 2">HV10_M2</strain>
    </source>
</reference>
<evidence type="ECO:0000313" key="1">
    <source>
        <dbReference type="EMBL" id="ASF48660.1"/>
    </source>
</evidence>
<accession>A0A1Z4C571</accession>
<evidence type="ECO:0000313" key="2">
    <source>
        <dbReference type="Proteomes" id="UP000197019"/>
    </source>
</evidence>